<dbReference type="PANTHER" id="PTHR15576:SF1">
    <property type="entry name" value="RIBITOL-5-PHOSPHATE XYLOSYLTRANSFERASE 1"/>
    <property type="match status" value="1"/>
</dbReference>
<dbReference type="OrthoDB" id="446027at2759"/>
<dbReference type="GO" id="GO:0120053">
    <property type="term" value="F:ribitol beta-1,4-xylosyltransferase activity"/>
    <property type="evidence" value="ECO:0007669"/>
    <property type="project" value="InterPro"/>
</dbReference>
<sequence>MGPFEIIYMDFDHSFRVFDFQKTNSIPYFLVTHLSYMTAPGLHEKILSDPNLIRWYAKNANSSSHPKLVPLPIGLYEDTPEHHSRIVRASLSQKKFEDRPIDLYVNVALESHKSRSKNFEFCNSTSFTTLCRMERIPFDEYLEELGNSKFVLSPRGAGFDCFRTWEAIIMGAIPIIERSPIDALYQNERILLVDSFDEITASLLQETEEKFESHEFGRSKVFKSYWKDMFHDPVREVVGKRAYLQKFYRPA</sequence>
<keyword evidence="3" id="KW-1185">Reference proteome</keyword>
<accession>A0A8S1HCG1</accession>
<dbReference type="GO" id="GO:0035269">
    <property type="term" value="P:protein O-linked glycosylation via mannose"/>
    <property type="evidence" value="ECO:0007669"/>
    <property type="project" value="InterPro"/>
</dbReference>
<dbReference type="InterPro" id="IPR057538">
    <property type="entry name" value="RXYLT1_C"/>
</dbReference>
<dbReference type="PANTHER" id="PTHR15576">
    <property type="entry name" value="RIBITOL-5-PHOSPHATE XYLOSYLTRANSFERASE 1"/>
    <property type="match status" value="1"/>
</dbReference>
<dbReference type="AlphaFoldDB" id="A0A8S1HCG1"/>
<organism evidence="2 3">
    <name type="scientific">Caenorhabditis auriculariae</name>
    <dbReference type="NCBI Taxonomy" id="2777116"/>
    <lineage>
        <taxon>Eukaryota</taxon>
        <taxon>Metazoa</taxon>
        <taxon>Ecdysozoa</taxon>
        <taxon>Nematoda</taxon>
        <taxon>Chromadorea</taxon>
        <taxon>Rhabditida</taxon>
        <taxon>Rhabditina</taxon>
        <taxon>Rhabditomorpha</taxon>
        <taxon>Rhabditoidea</taxon>
        <taxon>Rhabditidae</taxon>
        <taxon>Peloderinae</taxon>
        <taxon>Caenorhabditis</taxon>
    </lineage>
</organism>
<dbReference type="GO" id="GO:0005794">
    <property type="term" value="C:Golgi apparatus"/>
    <property type="evidence" value="ECO:0007669"/>
    <property type="project" value="TreeGrafter"/>
</dbReference>
<dbReference type="EMBL" id="CAJGYM010000041">
    <property type="protein sequence ID" value="CAD6194143.1"/>
    <property type="molecule type" value="Genomic_DNA"/>
</dbReference>
<dbReference type="InterPro" id="IPR055286">
    <property type="entry name" value="RXYLT1-like"/>
</dbReference>
<dbReference type="Proteomes" id="UP000835052">
    <property type="component" value="Unassembled WGS sequence"/>
</dbReference>
<evidence type="ECO:0000259" key="1">
    <source>
        <dbReference type="Pfam" id="PF24785"/>
    </source>
</evidence>
<evidence type="ECO:0000313" key="2">
    <source>
        <dbReference type="EMBL" id="CAD6194143.1"/>
    </source>
</evidence>
<proteinExistence type="predicted"/>
<comment type="caution">
    <text evidence="2">The sequence shown here is derived from an EMBL/GenBank/DDBJ whole genome shotgun (WGS) entry which is preliminary data.</text>
</comment>
<gene>
    <name evidence="2" type="ORF">CAUJ_LOCUS10062</name>
</gene>
<dbReference type="Pfam" id="PF24785">
    <property type="entry name" value="RXYLT1_C"/>
    <property type="match status" value="1"/>
</dbReference>
<reference evidence="2" key="1">
    <citation type="submission" date="2020-10" db="EMBL/GenBank/DDBJ databases">
        <authorList>
            <person name="Kikuchi T."/>
        </authorList>
    </citation>
    <scope>NUCLEOTIDE SEQUENCE</scope>
    <source>
        <strain evidence="2">NKZ352</strain>
    </source>
</reference>
<name>A0A8S1HCG1_9PELO</name>
<evidence type="ECO:0000313" key="3">
    <source>
        <dbReference type="Proteomes" id="UP000835052"/>
    </source>
</evidence>
<protein>
    <recommendedName>
        <fullName evidence="1">RXYLT1 C-terminal domain-containing protein</fullName>
    </recommendedName>
</protein>
<feature type="domain" description="RXYLT1 C-terminal" evidence="1">
    <location>
        <begin position="138"/>
        <end position="178"/>
    </location>
</feature>